<dbReference type="InterPro" id="IPR023614">
    <property type="entry name" value="Porin_dom_sf"/>
</dbReference>
<comment type="subunit">
    <text evidence="2">Homotrimer.</text>
</comment>
<feature type="signal peptide" evidence="11">
    <location>
        <begin position="1"/>
        <end position="22"/>
    </location>
</feature>
<feature type="domain" description="Porin" evidence="12">
    <location>
        <begin position="13"/>
        <end position="340"/>
    </location>
</feature>
<evidence type="ECO:0000256" key="10">
    <source>
        <dbReference type="ARBA" id="ARBA00023237"/>
    </source>
</evidence>
<dbReference type="PRINTS" id="PR00182">
    <property type="entry name" value="ECOLNEIPORIN"/>
</dbReference>
<dbReference type="GO" id="GO:0034220">
    <property type="term" value="P:monoatomic ion transmembrane transport"/>
    <property type="evidence" value="ECO:0007669"/>
    <property type="project" value="InterPro"/>
</dbReference>
<dbReference type="GO" id="GO:0015288">
    <property type="term" value="F:porin activity"/>
    <property type="evidence" value="ECO:0007669"/>
    <property type="project" value="UniProtKB-KW"/>
</dbReference>
<dbReference type="SUPFAM" id="SSF56935">
    <property type="entry name" value="Porins"/>
    <property type="match status" value="1"/>
</dbReference>
<keyword evidence="4" id="KW-1134">Transmembrane beta strand</keyword>
<dbReference type="OrthoDB" id="8982743at2"/>
<proteinExistence type="predicted"/>
<keyword evidence="9" id="KW-0472">Membrane</keyword>
<dbReference type="GO" id="GO:0046930">
    <property type="term" value="C:pore complex"/>
    <property type="evidence" value="ECO:0007669"/>
    <property type="project" value="UniProtKB-KW"/>
</dbReference>
<dbReference type="GO" id="GO:0009279">
    <property type="term" value="C:cell outer membrane"/>
    <property type="evidence" value="ECO:0007669"/>
    <property type="project" value="UniProtKB-SubCell"/>
</dbReference>
<evidence type="ECO:0000256" key="3">
    <source>
        <dbReference type="ARBA" id="ARBA00022448"/>
    </source>
</evidence>
<dbReference type="Proteomes" id="UP000283709">
    <property type="component" value="Unassembled WGS sequence"/>
</dbReference>
<evidence type="ECO:0000256" key="9">
    <source>
        <dbReference type="ARBA" id="ARBA00023136"/>
    </source>
</evidence>
<reference evidence="13 14" key="1">
    <citation type="submission" date="2016-07" db="EMBL/GenBank/DDBJ databases">
        <title>Genome analysis of Burkholderia fungorum ES3-20.</title>
        <authorList>
            <person name="Xu D."/>
            <person name="Yao R."/>
            <person name="Zheng S."/>
        </authorList>
    </citation>
    <scope>NUCLEOTIDE SEQUENCE [LARGE SCALE GENOMIC DNA]</scope>
    <source>
        <strain evidence="13 14">ES3-20</strain>
    </source>
</reference>
<evidence type="ECO:0000313" key="13">
    <source>
        <dbReference type="EMBL" id="RKF48329.1"/>
    </source>
</evidence>
<evidence type="ECO:0000256" key="7">
    <source>
        <dbReference type="ARBA" id="ARBA00023065"/>
    </source>
</evidence>
<accession>A0A420GT11</accession>
<evidence type="ECO:0000256" key="1">
    <source>
        <dbReference type="ARBA" id="ARBA00004571"/>
    </source>
</evidence>
<evidence type="ECO:0000313" key="14">
    <source>
        <dbReference type="Proteomes" id="UP000283709"/>
    </source>
</evidence>
<dbReference type="InterPro" id="IPR050298">
    <property type="entry name" value="Gram-neg_bact_OMP"/>
</dbReference>
<keyword evidence="10" id="KW-0998">Cell outer membrane</keyword>
<evidence type="ECO:0000256" key="4">
    <source>
        <dbReference type="ARBA" id="ARBA00022452"/>
    </source>
</evidence>
<keyword evidence="5" id="KW-0812">Transmembrane</keyword>
<protein>
    <submittedName>
        <fullName evidence="13">Porin</fullName>
    </submittedName>
</protein>
<feature type="chain" id="PRO_5018971912" evidence="11">
    <location>
        <begin position="23"/>
        <end position="375"/>
    </location>
</feature>
<name>A0A420GT11_9BURK</name>
<keyword evidence="3" id="KW-0813">Transport</keyword>
<keyword evidence="7" id="KW-0406">Ion transport</keyword>
<evidence type="ECO:0000256" key="11">
    <source>
        <dbReference type="SAM" id="SignalP"/>
    </source>
</evidence>
<comment type="subcellular location">
    <subcellularLocation>
        <location evidence="1">Cell outer membrane</location>
        <topology evidence="1">Multi-pass membrane protein</topology>
    </subcellularLocation>
</comment>
<keyword evidence="8" id="KW-0626">Porin</keyword>
<evidence type="ECO:0000256" key="6">
    <source>
        <dbReference type="ARBA" id="ARBA00022729"/>
    </source>
</evidence>
<dbReference type="InterPro" id="IPR002299">
    <property type="entry name" value="Porin_Neis"/>
</dbReference>
<evidence type="ECO:0000256" key="2">
    <source>
        <dbReference type="ARBA" id="ARBA00011233"/>
    </source>
</evidence>
<dbReference type="PANTHER" id="PTHR34501">
    <property type="entry name" value="PROTEIN YDDL-RELATED"/>
    <property type="match status" value="1"/>
</dbReference>
<evidence type="ECO:0000256" key="5">
    <source>
        <dbReference type="ARBA" id="ARBA00022692"/>
    </source>
</evidence>
<dbReference type="InterPro" id="IPR001702">
    <property type="entry name" value="Porin_Gram-ve"/>
</dbReference>
<evidence type="ECO:0000259" key="12">
    <source>
        <dbReference type="Pfam" id="PF13609"/>
    </source>
</evidence>
<organism evidence="13 14">
    <name type="scientific">Paraburkholderia fungorum</name>
    <dbReference type="NCBI Taxonomy" id="134537"/>
    <lineage>
        <taxon>Bacteria</taxon>
        <taxon>Pseudomonadati</taxon>
        <taxon>Pseudomonadota</taxon>
        <taxon>Betaproteobacteria</taxon>
        <taxon>Burkholderiales</taxon>
        <taxon>Burkholderiaceae</taxon>
        <taxon>Paraburkholderia</taxon>
    </lineage>
</organism>
<dbReference type="RefSeq" id="WP_120344024.1">
    <property type="nucleotide sequence ID" value="NZ_MCAS01000008.1"/>
</dbReference>
<dbReference type="EMBL" id="MCAS01000008">
    <property type="protein sequence ID" value="RKF48329.1"/>
    <property type="molecule type" value="Genomic_DNA"/>
</dbReference>
<keyword evidence="6 11" id="KW-0732">Signal</keyword>
<dbReference type="PRINTS" id="PR00184">
    <property type="entry name" value="NEISSPPORIN"/>
</dbReference>
<dbReference type="Gene3D" id="2.40.160.10">
    <property type="entry name" value="Porin"/>
    <property type="match status" value="1"/>
</dbReference>
<comment type="caution">
    <text evidence="13">The sequence shown here is derived from an EMBL/GenBank/DDBJ whole genome shotgun (WGS) entry which is preliminary data.</text>
</comment>
<dbReference type="CDD" id="cd00342">
    <property type="entry name" value="gram_neg_porins"/>
    <property type="match status" value="1"/>
</dbReference>
<evidence type="ECO:0000256" key="8">
    <source>
        <dbReference type="ARBA" id="ARBA00023114"/>
    </source>
</evidence>
<dbReference type="PANTHER" id="PTHR34501:SF9">
    <property type="entry name" value="MAJOR OUTER MEMBRANE PROTEIN P.IA"/>
    <property type="match status" value="1"/>
</dbReference>
<dbReference type="AlphaFoldDB" id="A0A420GT11"/>
<sequence length="375" mass="39366">MKNHLRSGLAIGAITFAPLALAQSSVTLYGIIDNSIQYTHNTGGANNQIKLQSGQLSVSQWGIRGTEDLGGGLKAVFNLQDGFNVNTGSMSGSLLFGRKAYVGIASDTLGTITLGRQFDVLDDLVISVQGNNYLEYFTAPGDVDLADSSIHVSNAVKWTSPVWSGLQVAAMYSLGGVAGATGSGSTYSVAANYNHGPLTMAAGFYHEDNGNATYSSRGTTSADSIFFSPVNAAYATAKSFNIARAGASYVVGPVTLGGYYSYSEYLADASSKFTSSERYNNGSVYALWQVSPATQLEVGYDFLKSHGDSSATYHQVTIAADYALSKRTDLYASASYEHASGSNGAGPAQAVIADAYVDGGTSTQELVMVGIRHRF</sequence>
<dbReference type="Pfam" id="PF13609">
    <property type="entry name" value="Porin_4"/>
    <property type="match status" value="1"/>
</dbReference>
<gene>
    <name evidence="13" type="ORF">BCY88_21615</name>
</gene>
<dbReference type="InterPro" id="IPR033900">
    <property type="entry name" value="Gram_neg_porin_domain"/>
</dbReference>